<evidence type="ECO:0000313" key="9">
    <source>
        <dbReference type="EMBL" id="PSU43448.1"/>
    </source>
</evidence>
<evidence type="ECO:0000256" key="3">
    <source>
        <dbReference type="ARBA" id="ARBA00022448"/>
    </source>
</evidence>
<keyword evidence="10" id="KW-1185">Reference proteome</keyword>
<dbReference type="InterPro" id="IPR004669">
    <property type="entry name" value="C4_dicarb_anaerob_car"/>
</dbReference>
<evidence type="ECO:0000256" key="5">
    <source>
        <dbReference type="ARBA" id="ARBA00022692"/>
    </source>
</evidence>
<dbReference type="EMBL" id="PYMJ01000057">
    <property type="protein sequence ID" value="PSU43448.1"/>
    <property type="molecule type" value="Genomic_DNA"/>
</dbReference>
<evidence type="ECO:0000256" key="1">
    <source>
        <dbReference type="ARBA" id="ARBA00004651"/>
    </source>
</evidence>
<evidence type="ECO:0000256" key="4">
    <source>
        <dbReference type="ARBA" id="ARBA00022475"/>
    </source>
</evidence>
<dbReference type="AlphaFoldDB" id="A0A2T3J6K5"/>
<keyword evidence="5 8" id="KW-0812">Transmembrane</keyword>
<feature type="transmembrane region" description="Helical" evidence="8">
    <location>
        <begin position="94"/>
        <end position="124"/>
    </location>
</feature>
<evidence type="ECO:0000256" key="2">
    <source>
        <dbReference type="ARBA" id="ARBA00005275"/>
    </source>
</evidence>
<accession>A0A2T3J6K5</accession>
<comment type="caution">
    <text evidence="9">The sequence shown here is derived from an EMBL/GenBank/DDBJ whole genome shotgun (WGS) entry which is preliminary data.</text>
</comment>
<evidence type="ECO:0000256" key="8">
    <source>
        <dbReference type="SAM" id="Phobius"/>
    </source>
</evidence>
<reference evidence="9 10" key="1">
    <citation type="submission" date="2018-01" db="EMBL/GenBank/DDBJ databases">
        <title>Whole genome sequencing of Histamine producing bacteria.</title>
        <authorList>
            <person name="Butler K."/>
        </authorList>
    </citation>
    <scope>NUCLEOTIDE SEQUENCE [LARGE SCALE GENOMIC DNA]</scope>
    <source>
        <strain evidence="9 10">JCM 12947</strain>
    </source>
</reference>
<keyword evidence="7 8" id="KW-0472">Membrane</keyword>
<feature type="transmembrane region" description="Helical" evidence="8">
    <location>
        <begin position="136"/>
        <end position="156"/>
    </location>
</feature>
<evidence type="ECO:0000256" key="7">
    <source>
        <dbReference type="ARBA" id="ARBA00023136"/>
    </source>
</evidence>
<feature type="transmembrane region" description="Helical" evidence="8">
    <location>
        <begin position="57"/>
        <end position="74"/>
    </location>
</feature>
<keyword evidence="3" id="KW-0813">Transport</keyword>
<organism evidence="9 10">
    <name type="scientific">Photobacterium frigidiphilum</name>
    <dbReference type="NCBI Taxonomy" id="264736"/>
    <lineage>
        <taxon>Bacteria</taxon>
        <taxon>Pseudomonadati</taxon>
        <taxon>Pseudomonadota</taxon>
        <taxon>Gammaproteobacteria</taxon>
        <taxon>Vibrionales</taxon>
        <taxon>Vibrionaceae</taxon>
        <taxon>Photobacterium</taxon>
    </lineage>
</organism>
<dbReference type="PANTHER" id="PTHR42002">
    <property type="entry name" value="ANAEROBIC C4-DICARBOXYLATE TRANSPORTER DCUC-RELATED"/>
    <property type="match status" value="1"/>
</dbReference>
<dbReference type="Pfam" id="PF03606">
    <property type="entry name" value="DcuC"/>
    <property type="match status" value="1"/>
</dbReference>
<comment type="subcellular location">
    <subcellularLocation>
        <location evidence="1">Cell membrane</location>
        <topology evidence="1">Multi-pass membrane protein</topology>
    </subcellularLocation>
</comment>
<dbReference type="RefSeq" id="WP_107246392.1">
    <property type="nucleotide sequence ID" value="NZ_PYMJ01000057.1"/>
</dbReference>
<feature type="transmembrane region" description="Helical" evidence="8">
    <location>
        <begin position="26"/>
        <end position="45"/>
    </location>
</feature>
<keyword evidence="4" id="KW-1003">Cell membrane</keyword>
<name>A0A2T3J6K5_9GAMM</name>
<sequence length="416" mass="42620">MTEILALIVVFCTVSAMVKGYETRLVLITAGLLMGLIALDPLGGFDAFAKRMTSGSLIQSICSVMGFAFVMKYTKCDLHLVRLLSSKIDKVKLLIIPAGTMITFGVNIALPSAAGSAAAAGAAIIPVMIRAGVSPAVAAAAVIGGTFGSMLNPGMAHNPFIGDMAGISSMDVVLNHQLPTIIAMLLGAIILTIIAVVKKEHTGYSIEGEETKIEDVKVNLLWALAPIVPIVILLLGATIIPAMKMGVPQAMLFGVLYTFAVTRANPAEVTKSFFSGMGEAFANVFGIIIAAAVFVFGLKATGLVDAGIGFLTSYPELAKLLGPAGTSALAILTGSGDAAAFAFNEAITPNAADFGLNIPDMGSATVLAGCFGRAMSPVAGATIVAAAIAGVSPLEAAKRQWPGMLSALVVTVFIML</sequence>
<feature type="transmembrane region" description="Helical" evidence="8">
    <location>
        <begin position="218"/>
        <end position="243"/>
    </location>
</feature>
<dbReference type="Proteomes" id="UP000240987">
    <property type="component" value="Unassembled WGS sequence"/>
</dbReference>
<dbReference type="OrthoDB" id="1675518at2"/>
<dbReference type="PANTHER" id="PTHR42002:SF2">
    <property type="entry name" value="ANAEROBIC C4-DICARBOXYLATE TRANSPORTER DCUC-RELATED"/>
    <property type="match status" value="1"/>
</dbReference>
<dbReference type="InterPro" id="IPR018385">
    <property type="entry name" value="C4_dicarb_anaerob_car-like"/>
</dbReference>
<dbReference type="NCBIfam" id="NF037994">
    <property type="entry name" value="DcuC_1"/>
    <property type="match status" value="1"/>
</dbReference>
<proteinExistence type="inferred from homology"/>
<dbReference type="GO" id="GO:0005886">
    <property type="term" value="C:plasma membrane"/>
    <property type="evidence" value="ECO:0007669"/>
    <property type="project" value="UniProtKB-SubCell"/>
</dbReference>
<dbReference type="GO" id="GO:0015556">
    <property type="term" value="F:C4-dicarboxylate transmembrane transporter activity"/>
    <property type="evidence" value="ECO:0007669"/>
    <property type="project" value="InterPro"/>
</dbReference>
<evidence type="ECO:0000313" key="10">
    <source>
        <dbReference type="Proteomes" id="UP000240987"/>
    </source>
</evidence>
<protein>
    <submittedName>
        <fullName evidence="9">C4-dicarboxylate ABC transporter</fullName>
    </submittedName>
</protein>
<keyword evidence="6 8" id="KW-1133">Transmembrane helix</keyword>
<feature type="transmembrane region" description="Helical" evidence="8">
    <location>
        <begin position="280"/>
        <end position="298"/>
    </location>
</feature>
<comment type="similarity">
    <text evidence="2">Belongs to the DcuC/DcuD transporter (TC 2.A.61) family.</text>
</comment>
<gene>
    <name evidence="9" type="ORF">C9J12_28115</name>
</gene>
<feature type="transmembrane region" description="Helical" evidence="8">
    <location>
        <begin position="176"/>
        <end position="197"/>
    </location>
</feature>
<evidence type="ECO:0000256" key="6">
    <source>
        <dbReference type="ARBA" id="ARBA00022989"/>
    </source>
</evidence>